<dbReference type="EMBL" id="MLAK01000727">
    <property type="protein sequence ID" value="OHT06348.1"/>
    <property type="molecule type" value="Genomic_DNA"/>
</dbReference>
<feature type="transmembrane region" description="Helical" evidence="9">
    <location>
        <begin position="515"/>
        <end position="535"/>
    </location>
</feature>
<dbReference type="OrthoDB" id="2126698at2759"/>
<feature type="transmembrane region" description="Helical" evidence="9">
    <location>
        <begin position="256"/>
        <end position="277"/>
    </location>
</feature>
<evidence type="ECO:0000256" key="6">
    <source>
        <dbReference type="ARBA" id="ARBA00022989"/>
    </source>
</evidence>
<name>A0A1J4K9H2_9EUKA</name>
<gene>
    <name evidence="10" type="ORF">TRFO_05521</name>
</gene>
<feature type="region of interest" description="Disordered" evidence="8">
    <location>
        <begin position="617"/>
        <end position="669"/>
    </location>
</feature>
<dbReference type="Proteomes" id="UP000179807">
    <property type="component" value="Unassembled WGS sequence"/>
</dbReference>
<evidence type="ECO:0000256" key="4">
    <source>
        <dbReference type="ARBA" id="ARBA00022475"/>
    </source>
</evidence>
<dbReference type="VEuPathDB" id="TrichDB:TRFO_05521"/>
<feature type="compositionally biased region" description="Basic and acidic residues" evidence="8">
    <location>
        <begin position="623"/>
        <end position="640"/>
    </location>
</feature>
<organism evidence="10 11">
    <name type="scientific">Tritrichomonas foetus</name>
    <dbReference type="NCBI Taxonomy" id="1144522"/>
    <lineage>
        <taxon>Eukaryota</taxon>
        <taxon>Metamonada</taxon>
        <taxon>Parabasalia</taxon>
        <taxon>Tritrichomonadida</taxon>
        <taxon>Tritrichomonadidae</taxon>
        <taxon>Tritrichomonas</taxon>
    </lineage>
</organism>
<keyword evidence="7 9" id="KW-0472">Membrane</keyword>
<keyword evidence="6 9" id="KW-1133">Transmembrane helix</keyword>
<dbReference type="RefSeq" id="XP_068359484.1">
    <property type="nucleotide sequence ID" value="XM_068492539.1"/>
</dbReference>
<feature type="region of interest" description="Disordered" evidence="8">
    <location>
        <begin position="1"/>
        <end position="121"/>
    </location>
</feature>
<evidence type="ECO:0000256" key="3">
    <source>
        <dbReference type="ARBA" id="ARBA00022448"/>
    </source>
</evidence>
<dbReference type="GO" id="GO:0042910">
    <property type="term" value="F:xenobiotic transmembrane transporter activity"/>
    <property type="evidence" value="ECO:0007669"/>
    <property type="project" value="InterPro"/>
</dbReference>
<evidence type="ECO:0000256" key="7">
    <source>
        <dbReference type="ARBA" id="ARBA00023136"/>
    </source>
</evidence>
<keyword evidence="3" id="KW-0813">Transport</keyword>
<comment type="caution">
    <text evidence="10">The sequence shown here is derived from an EMBL/GenBank/DDBJ whole genome shotgun (WGS) entry which is preliminary data.</text>
</comment>
<feature type="compositionally biased region" description="Basic and acidic residues" evidence="8">
    <location>
        <begin position="87"/>
        <end position="121"/>
    </location>
</feature>
<dbReference type="CDD" id="cd12082">
    <property type="entry name" value="MATE_like"/>
    <property type="match status" value="1"/>
</dbReference>
<accession>A0A1J4K9H2</accession>
<dbReference type="PANTHER" id="PTHR43549">
    <property type="entry name" value="MULTIDRUG RESISTANCE PROTEIN YPNP-RELATED"/>
    <property type="match status" value="1"/>
</dbReference>
<comment type="subcellular location">
    <subcellularLocation>
        <location evidence="1">Cell membrane</location>
        <topology evidence="1">Multi-pass membrane protein</topology>
    </subcellularLocation>
</comment>
<keyword evidence="4" id="KW-1003">Cell membrane</keyword>
<feature type="transmembrane region" description="Helical" evidence="9">
    <location>
        <begin position="442"/>
        <end position="464"/>
    </location>
</feature>
<sequence length="669" mass="73755">MLDIENNSNYSSSNETVTRSISSPSKAHETHDKEDIRIGKNLNVTKEIAKQGSFKSNDNQNSSSDSSSSSTDDKNHAAKNKKNYNKNGEKSSENTSENEKLKNGKIELEDGSENKPKGPNEEEIYRLAGRPPLITILHLMIGPIISQVTGALYGIFNTIWVSHGIGEIGLSAVATEITLEGIGRAFGYFLMISASTKISQLFGKGLYEECTQVVCDLLRVTLICGAFVPAVILPIHDPLCRWYGASPETSKLGMQYLIPLCAFSVFTCLNLCCQGFLQAEGRTLLIGLIDFTAIVVSCAGICPLFLYGFKTGINAASISIIFADAVPGVILLILYFKGKFGIKPKLNQLLKPFSKHTGPALLVGLSQLVSNLAGCIPGIPIRNLIGLSAGNPHIYDLAMAGFNVGCRFFQFSVCVCIAITTGFIAAGSYAHASGNDKRFLHLSFHAGWLGFAWSCLTTVFALAIPKQICLIFGKGEEYLQYSVPMLRNMNYLGFFRFVQFNSQGMLQALQLGGRAMLVSFLCNFLAFLGFGYLLFYTNKHDVIRLMWLYSCVNGFGFVLGIILLIGPLRKVYRLSKIQAGEIEADLSDVEEPYEDLMDEESVSFRFNFPEKRDRVNSTMIDNYDNHDDEKNKKKTNEKIKGKNKKKENNLDSSNDSSSSNQEVKNLAEI</sequence>
<evidence type="ECO:0000256" key="1">
    <source>
        <dbReference type="ARBA" id="ARBA00004651"/>
    </source>
</evidence>
<dbReference type="Pfam" id="PF01554">
    <property type="entry name" value="MatE"/>
    <property type="match status" value="2"/>
</dbReference>
<feature type="transmembrane region" description="Helical" evidence="9">
    <location>
        <begin position="408"/>
        <end position="430"/>
    </location>
</feature>
<feature type="transmembrane region" description="Helical" evidence="9">
    <location>
        <begin position="284"/>
        <end position="309"/>
    </location>
</feature>
<feature type="compositionally biased region" description="Low complexity" evidence="8">
    <location>
        <begin position="650"/>
        <end position="660"/>
    </location>
</feature>
<evidence type="ECO:0000256" key="8">
    <source>
        <dbReference type="SAM" id="MobiDB-lite"/>
    </source>
</evidence>
<keyword evidence="5 9" id="KW-0812">Transmembrane</keyword>
<feature type="compositionally biased region" description="Basic and acidic residues" evidence="8">
    <location>
        <begin position="26"/>
        <end position="38"/>
    </location>
</feature>
<comment type="similarity">
    <text evidence="2">Belongs to the multi antimicrobial extrusion (MATE) (TC 2.A.66.1) family.</text>
</comment>
<evidence type="ECO:0000256" key="2">
    <source>
        <dbReference type="ARBA" id="ARBA00010199"/>
    </source>
</evidence>
<feature type="transmembrane region" description="Helical" evidence="9">
    <location>
        <begin position="547"/>
        <end position="568"/>
    </location>
</feature>
<feature type="compositionally biased region" description="Low complexity" evidence="8">
    <location>
        <begin position="53"/>
        <end position="70"/>
    </location>
</feature>
<feature type="transmembrane region" description="Helical" evidence="9">
    <location>
        <begin position="133"/>
        <end position="156"/>
    </location>
</feature>
<feature type="transmembrane region" description="Helical" evidence="9">
    <location>
        <begin position="168"/>
        <end position="192"/>
    </location>
</feature>
<proteinExistence type="inferred from homology"/>
<protein>
    <submittedName>
        <fullName evidence="10">MatE family protein</fullName>
    </submittedName>
</protein>
<evidence type="ECO:0000256" key="9">
    <source>
        <dbReference type="SAM" id="Phobius"/>
    </source>
</evidence>
<dbReference type="InterPro" id="IPR002528">
    <property type="entry name" value="MATE_fam"/>
</dbReference>
<dbReference type="PANTHER" id="PTHR43549:SF2">
    <property type="entry name" value="MULTIDRUG RESISTANCE PROTEIN NORM-RELATED"/>
    <property type="match status" value="1"/>
</dbReference>
<dbReference type="GO" id="GO:0015297">
    <property type="term" value="F:antiporter activity"/>
    <property type="evidence" value="ECO:0007669"/>
    <property type="project" value="InterPro"/>
</dbReference>
<dbReference type="AlphaFoldDB" id="A0A1J4K9H2"/>
<evidence type="ECO:0000313" key="10">
    <source>
        <dbReference type="EMBL" id="OHT06348.1"/>
    </source>
</evidence>
<dbReference type="GeneID" id="94827243"/>
<dbReference type="GO" id="GO:0005886">
    <property type="term" value="C:plasma membrane"/>
    <property type="evidence" value="ECO:0007669"/>
    <property type="project" value="UniProtKB-SubCell"/>
</dbReference>
<feature type="compositionally biased region" description="Low complexity" evidence="8">
    <location>
        <begin position="1"/>
        <end position="14"/>
    </location>
</feature>
<evidence type="ECO:0000313" key="11">
    <source>
        <dbReference type="Proteomes" id="UP000179807"/>
    </source>
</evidence>
<feature type="transmembrane region" description="Helical" evidence="9">
    <location>
        <begin position="213"/>
        <end position="236"/>
    </location>
</feature>
<dbReference type="InterPro" id="IPR052031">
    <property type="entry name" value="Membrane_Transporter-Flippase"/>
</dbReference>
<feature type="transmembrane region" description="Helical" evidence="9">
    <location>
        <begin position="315"/>
        <end position="336"/>
    </location>
</feature>
<reference evidence="10" key="1">
    <citation type="submission" date="2016-10" db="EMBL/GenBank/DDBJ databases">
        <authorList>
            <person name="Benchimol M."/>
            <person name="Almeida L.G."/>
            <person name="Vasconcelos A.T."/>
            <person name="Perreira-Neves A."/>
            <person name="Rosa I.A."/>
            <person name="Tasca T."/>
            <person name="Bogo M.R."/>
            <person name="de Souza W."/>
        </authorList>
    </citation>
    <scope>NUCLEOTIDE SEQUENCE [LARGE SCALE GENOMIC DNA]</scope>
    <source>
        <strain evidence="10">K</strain>
    </source>
</reference>
<feature type="compositionally biased region" description="Polar residues" evidence="8">
    <location>
        <begin position="15"/>
        <end position="25"/>
    </location>
</feature>
<keyword evidence="11" id="KW-1185">Reference proteome</keyword>
<evidence type="ECO:0000256" key="5">
    <source>
        <dbReference type="ARBA" id="ARBA00022692"/>
    </source>
</evidence>